<gene>
    <name evidence="1" type="ORF">glt_00040</name>
</gene>
<sequence>MVKINYICLARINYNLVLIELFNTLSNNIYVKKCTKITILMKSNIHDKKYNGLDKNILDNSKKYFDCKISDYFYYVNKIKKISEFIKFLKKDSEIYSQTNIGTYLWKKISVKFQDFKVIFRSNSINIKTKNNPPQNIQEIEDLIRNTFMNYINCSRMI</sequence>
<name>M1PAF9_9VIRU</name>
<dbReference type="Proteomes" id="UP000241071">
    <property type="component" value="Segment"/>
</dbReference>
<proteinExistence type="predicted"/>
<organism evidence="1 2">
    <name type="scientific">Moumouvirus goulette</name>
    <dbReference type="NCBI Taxonomy" id="1247379"/>
    <lineage>
        <taxon>Viruses</taxon>
        <taxon>Varidnaviria</taxon>
        <taxon>Bamfordvirae</taxon>
        <taxon>Nucleocytoviricota</taxon>
        <taxon>Megaviricetes</taxon>
        <taxon>Imitervirales</taxon>
        <taxon>Mimiviridae</taxon>
        <taxon>Megamimivirinae</taxon>
        <taxon>Moumouvirus</taxon>
        <taxon>Moumouvirus goulettemassiliense</taxon>
    </lineage>
</organism>
<keyword evidence="2" id="KW-1185">Reference proteome</keyword>
<protein>
    <submittedName>
        <fullName evidence="1">Uncharacterized protein</fullName>
    </submittedName>
</protein>
<evidence type="ECO:0000313" key="2">
    <source>
        <dbReference type="Proteomes" id="UP000241071"/>
    </source>
</evidence>
<evidence type="ECO:0000313" key="1">
    <source>
        <dbReference type="EMBL" id="AGF84849.1"/>
    </source>
</evidence>
<accession>M1PAF9</accession>
<reference evidence="1 2" key="1">
    <citation type="submission" date="2012-10" db="EMBL/GenBank/DDBJ databases">
        <title>Complete genome sequence of Moumouvirus goulette.</title>
        <authorList>
            <person name="Fournous G."/>
            <person name="Bougalmi M."/>
            <person name="Colson P."/>
        </authorList>
    </citation>
    <scope>NUCLEOTIDE SEQUENCE [LARGE SCALE GENOMIC DNA]</scope>
</reference>
<dbReference type="EMBL" id="KC008572">
    <property type="protein sequence ID" value="AGF84849.1"/>
    <property type="molecule type" value="Genomic_DNA"/>
</dbReference>